<evidence type="ECO:0000256" key="4">
    <source>
        <dbReference type="ARBA" id="ARBA00023274"/>
    </source>
</evidence>
<dbReference type="SUPFAM" id="SSF52166">
    <property type="entry name" value="Ribosomal protein L4"/>
    <property type="match status" value="1"/>
</dbReference>
<keyword evidence="6" id="KW-0694">RNA-binding</keyword>
<feature type="compositionally biased region" description="Basic residues" evidence="7">
    <location>
        <begin position="54"/>
        <end position="71"/>
    </location>
</feature>
<dbReference type="AlphaFoldDB" id="A0A2T2WGN8"/>
<dbReference type="InterPro" id="IPR002136">
    <property type="entry name" value="Ribosomal_uL4"/>
</dbReference>
<dbReference type="GO" id="GO:0019843">
    <property type="term" value="F:rRNA binding"/>
    <property type="evidence" value="ECO:0007669"/>
    <property type="project" value="UniProtKB-UniRule"/>
</dbReference>
<evidence type="ECO:0000256" key="2">
    <source>
        <dbReference type="ARBA" id="ARBA00011838"/>
    </source>
</evidence>
<dbReference type="GO" id="GO:0005840">
    <property type="term" value="C:ribosome"/>
    <property type="evidence" value="ECO:0007669"/>
    <property type="project" value="UniProtKB-KW"/>
</dbReference>
<sequence>MPTVTVYNLQGDAVGEAELSDKVFGVPANLALLHQAVVVHQANQRSGRAETKTRSRVRGGGRKPWRQKGTGRARAGSTRAPHWRHGGVVFGPHPRDYSMRFPRKMRRAAIRQALSAKLREQELTVVDSLNLAEVKTRFMADVMDRLNLGRNVLFVTAHPEDTLKLSVRNFKDVHATTTDSLDAYSLLKYHRLVMDREAVQAVEGVFSV</sequence>
<keyword evidence="3 6" id="KW-0689">Ribosomal protein</keyword>
<accession>A0A2T2WGN8</accession>
<comment type="subunit">
    <text evidence="2 6">Part of the 50S ribosomal subunit.</text>
</comment>
<evidence type="ECO:0000313" key="9">
    <source>
        <dbReference type="Proteomes" id="UP000241848"/>
    </source>
</evidence>
<evidence type="ECO:0000256" key="5">
    <source>
        <dbReference type="ARBA" id="ARBA00035244"/>
    </source>
</evidence>
<evidence type="ECO:0000256" key="1">
    <source>
        <dbReference type="ARBA" id="ARBA00010528"/>
    </source>
</evidence>
<dbReference type="PANTHER" id="PTHR10746">
    <property type="entry name" value="50S RIBOSOMAL PROTEIN L4"/>
    <property type="match status" value="1"/>
</dbReference>
<dbReference type="GO" id="GO:0003735">
    <property type="term" value="F:structural constituent of ribosome"/>
    <property type="evidence" value="ECO:0007669"/>
    <property type="project" value="InterPro"/>
</dbReference>
<dbReference type="GO" id="GO:1990904">
    <property type="term" value="C:ribonucleoprotein complex"/>
    <property type="evidence" value="ECO:0007669"/>
    <property type="project" value="UniProtKB-KW"/>
</dbReference>
<evidence type="ECO:0000313" key="8">
    <source>
        <dbReference type="EMBL" id="PSR21402.1"/>
    </source>
</evidence>
<proteinExistence type="inferred from homology"/>
<dbReference type="GO" id="GO:0006412">
    <property type="term" value="P:translation"/>
    <property type="evidence" value="ECO:0007669"/>
    <property type="project" value="UniProtKB-UniRule"/>
</dbReference>
<dbReference type="EMBL" id="PXYV01000035">
    <property type="protein sequence ID" value="PSR21402.1"/>
    <property type="molecule type" value="Genomic_DNA"/>
</dbReference>
<keyword evidence="4 6" id="KW-0687">Ribonucleoprotein</keyword>
<dbReference type="Pfam" id="PF00573">
    <property type="entry name" value="Ribosomal_L4"/>
    <property type="match status" value="1"/>
</dbReference>
<reference evidence="8 9" key="1">
    <citation type="journal article" date="2014" name="BMC Genomics">
        <title>Comparison of environmental and isolate Sulfobacillus genomes reveals diverse carbon, sulfur, nitrogen, and hydrogen metabolisms.</title>
        <authorList>
            <person name="Justice N.B."/>
            <person name="Norman A."/>
            <person name="Brown C.T."/>
            <person name="Singh A."/>
            <person name="Thomas B.C."/>
            <person name="Banfield J.F."/>
        </authorList>
    </citation>
    <scope>NUCLEOTIDE SEQUENCE [LARGE SCALE GENOMIC DNA]</scope>
    <source>
        <strain evidence="8">AMDSBA3</strain>
    </source>
</reference>
<comment type="function">
    <text evidence="6">One of the primary rRNA binding proteins, this protein initially binds near the 5'-end of the 23S rRNA. It is important during the early stages of 50S assembly. It makes multiple contacts with different domains of the 23S rRNA in the assembled 50S subunit and ribosome.</text>
</comment>
<evidence type="ECO:0000256" key="3">
    <source>
        <dbReference type="ARBA" id="ARBA00022980"/>
    </source>
</evidence>
<comment type="function">
    <text evidence="6">Forms part of the polypeptide exit tunnel.</text>
</comment>
<dbReference type="NCBIfam" id="TIGR03953">
    <property type="entry name" value="rplD_bact"/>
    <property type="match status" value="1"/>
</dbReference>
<dbReference type="InterPro" id="IPR013005">
    <property type="entry name" value="Ribosomal_uL4-like"/>
</dbReference>
<keyword evidence="6" id="KW-0699">rRNA-binding</keyword>
<gene>
    <name evidence="6" type="primary">rplD</name>
    <name evidence="8" type="ORF">C7B45_11100</name>
</gene>
<dbReference type="Proteomes" id="UP000241848">
    <property type="component" value="Unassembled WGS sequence"/>
</dbReference>
<name>A0A2T2WGN8_9FIRM</name>
<comment type="similarity">
    <text evidence="1 6">Belongs to the universal ribosomal protein uL4 family.</text>
</comment>
<dbReference type="PANTHER" id="PTHR10746:SF6">
    <property type="entry name" value="LARGE RIBOSOMAL SUBUNIT PROTEIN UL4M"/>
    <property type="match status" value="1"/>
</dbReference>
<protein>
    <recommendedName>
        <fullName evidence="5 6">Large ribosomal subunit protein uL4</fullName>
    </recommendedName>
</protein>
<evidence type="ECO:0000256" key="6">
    <source>
        <dbReference type="HAMAP-Rule" id="MF_01328"/>
    </source>
</evidence>
<comment type="caution">
    <text evidence="8">The sequence shown here is derived from an EMBL/GenBank/DDBJ whole genome shotgun (WGS) entry which is preliminary data.</text>
</comment>
<dbReference type="Gene3D" id="3.40.1370.10">
    <property type="match status" value="1"/>
</dbReference>
<organism evidence="8 9">
    <name type="scientific">Sulfobacillus acidophilus</name>
    <dbReference type="NCBI Taxonomy" id="53633"/>
    <lineage>
        <taxon>Bacteria</taxon>
        <taxon>Bacillati</taxon>
        <taxon>Bacillota</taxon>
        <taxon>Clostridia</taxon>
        <taxon>Eubacteriales</taxon>
        <taxon>Clostridiales Family XVII. Incertae Sedis</taxon>
        <taxon>Sulfobacillus</taxon>
    </lineage>
</organism>
<dbReference type="InterPro" id="IPR023574">
    <property type="entry name" value="Ribosomal_uL4_dom_sf"/>
</dbReference>
<evidence type="ECO:0000256" key="7">
    <source>
        <dbReference type="SAM" id="MobiDB-lite"/>
    </source>
</evidence>
<feature type="region of interest" description="Disordered" evidence="7">
    <location>
        <begin position="43"/>
        <end position="89"/>
    </location>
</feature>
<dbReference type="HAMAP" id="MF_01328_B">
    <property type="entry name" value="Ribosomal_uL4_B"/>
    <property type="match status" value="1"/>
</dbReference>